<gene>
    <name evidence="2" type="ORF">C0Q70_01528</name>
</gene>
<dbReference type="AlphaFoldDB" id="A0A2T7PZQ0"/>
<dbReference type="Pfam" id="PF00811">
    <property type="entry name" value="Ependymin"/>
    <property type="match status" value="1"/>
</dbReference>
<evidence type="ECO:0000256" key="1">
    <source>
        <dbReference type="SAM" id="SignalP"/>
    </source>
</evidence>
<proteinExistence type="predicted"/>
<dbReference type="GO" id="GO:0007160">
    <property type="term" value="P:cell-matrix adhesion"/>
    <property type="evidence" value="ECO:0007669"/>
    <property type="project" value="InterPro"/>
</dbReference>
<feature type="chain" id="PRO_5015711942" description="Ependymin-like protein" evidence="1">
    <location>
        <begin position="19"/>
        <end position="197"/>
    </location>
</feature>
<evidence type="ECO:0000313" key="3">
    <source>
        <dbReference type="Proteomes" id="UP000245119"/>
    </source>
</evidence>
<keyword evidence="3" id="KW-1185">Reference proteome</keyword>
<dbReference type="GO" id="GO:0005509">
    <property type="term" value="F:calcium ion binding"/>
    <property type="evidence" value="ECO:0007669"/>
    <property type="project" value="InterPro"/>
</dbReference>
<organism evidence="2 3">
    <name type="scientific">Pomacea canaliculata</name>
    <name type="common">Golden apple snail</name>
    <dbReference type="NCBI Taxonomy" id="400727"/>
    <lineage>
        <taxon>Eukaryota</taxon>
        <taxon>Metazoa</taxon>
        <taxon>Spiralia</taxon>
        <taxon>Lophotrochozoa</taxon>
        <taxon>Mollusca</taxon>
        <taxon>Gastropoda</taxon>
        <taxon>Caenogastropoda</taxon>
        <taxon>Architaenioglossa</taxon>
        <taxon>Ampullarioidea</taxon>
        <taxon>Ampullariidae</taxon>
        <taxon>Pomacea</taxon>
    </lineage>
</organism>
<dbReference type="PANTHER" id="PTHR10697">
    <property type="entry name" value="MAMMALIAN EPENDYMIN-RELATED PROTEIN 1"/>
    <property type="match status" value="1"/>
</dbReference>
<dbReference type="GO" id="GO:0005764">
    <property type="term" value="C:lysosome"/>
    <property type="evidence" value="ECO:0007669"/>
    <property type="project" value="TreeGrafter"/>
</dbReference>
<name>A0A2T7PZQ0_POMCA</name>
<dbReference type="Proteomes" id="UP000245119">
    <property type="component" value="Linkage Group LG1"/>
</dbReference>
<reference evidence="2 3" key="1">
    <citation type="submission" date="2018-04" db="EMBL/GenBank/DDBJ databases">
        <title>The genome of golden apple snail Pomacea canaliculata provides insight into stress tolerance and invasive adaptation.</title>
        <authorList>
            <person name="Liu C."/>
            <person name="Liu B."/>
            <person name="Ren Y."/>
            <person name="Zhang Y."/>
            <person name="Wang H."/>
            <person name="Li S."/>
            <person name="Jiang F."/>
            <person name="Yin L."/>
            <person name="Zhang G."/>
            <person name="Qian W."/>
            <person name="Fan W."/>
        </authorList>
    </citation>
    <scope>NUCLEOTIDE SEQUENCE [LARGE SCALE GENOMIC DNA]</scope>
    <source>
        <strain evidence="2">SZHN2017</strain>
        <tissue evidence="2">Muscle</tissue>
    </source>
</reference>
<feature type="signal peptide" evidence="1">
    <location>
        <begin position="1"/>
        <end position="18"/>
    </location>
</feature>
<dbReference type="GO" id="GO:0005576">
    <property type="term" value="C:extracellular region"/>
    <property type="evidence" value="ECO:0007669"/>
    <property type="project" value="InterPro"/>
</dbReference>
<dbReference type="InterPro" id="IPR001299">
    <property type="entry name" value="Ependymin"/>
</dbReference>
<accession>A0A2T7PZQ0</accession>
<sequence length="197" mass="21949">MMIIQFAFLLTLVTHTTCQTPAKCCFAPQSSATLVDLYSVNGDLYNVIDGEFDFVAGKQAQLSSTHNPYTGVSNYTLLEVIDFNKGKEYIIPWNDPTKCFVVNWPIGPTRCIPDDAMYLGSTYLGPVSTLPYDGWRFKLPGANITISLAVSTSGCVPIVEGIRINDNPRGDELFLFTEYEPRIRNPDWFDLPSSCPQ</sequence>
<protein>
    <recommendedName>
        <fullName evidence="4">Ependymin-like protein</fullName>
    </recommendedName>
</protein>
<evidence type="ECO:0008006" key="4">
    <source>
        <dbReference type="Google" id="ProtNLM"/>
    </source>
</evidence>
<comment type="caution">
    <text evidence="2">The sequence shown here is derived from an EMBL/GenBank/DDBJ whole genome shotgun (WGS) entry which is preliminary data.</text>
</comment>
<dbReference type="OrthoDB" id="10070532at2759"/>
<evidence type="ECO:0000313" key="2">
    <source>
        <dbReference type="EMBL" id="PVD38903.1"/>
    </source>
</evidence>
<keyword evidence="1" id="KW-0732">Signal</keyword>
<dbReference type="EMBL" id="PZQS01000001">
    <property type="protein sequence ID" value="PVD38903.1"/>
    <property type="molecule type" value="Genomic_DNA"/>
</dbReference>
<dbReference type="PANTHER" id="PTHR10697:SF13">
    <property type="entry name" value="RICIN B LECTIN DOMAIN-CONTAINING PROTEIN"/>
    <property type="match status" value="1"/>
</dbReference>